<dbReference type="AlphaFoldDB" id="A0A0C9ZZ45"/>
<dbReference type="PANTHER" id="PTHR11474">
    <property type="entry name" value="TYROSINASE FAMILY MEMBER"/>
    <property type="match status" value="1"/>
</dbReference>
<evidence type="ECO:0000259" key="8">
    <source>
        <dbReference type="PROSITE" id="PS00498"/>
    </source>
</evidence>
<dbReference type="HOGENOM" id="CLU_013691_3_2_1"/>
<evidence type="ECO:0000313" key="10">
    <source>
        <dbReference type="Proteomes" id="UP000054018"/>
    </source>
</evidence>
<comment type="catalytic activity">
    <reaction evidence="6">
        <text>2 L-dopa + O2 = 2 L-dopaquinone + 2 H2O</text>
        <dbReference type="Rhea" id="RHEA:34287"/>
        <dbReference type="ChEBI" id="CHEBI:15377"/>
        <dbReference type="ChEBI" id="CHEBI:15379"/>
        <dbReference type="ChEBI" id="CHEBI:57504"/>
        <dbReference type="ChEBI" id="CHEBI:57924"/>
        <dbReference type="EC" id="1.14.18.1"/>
    </reaction>
</comment>
<reference evidence="10" key="2">
    <citation type="submission" date="2015-01" db="EMBL/GenBank/DDBJ databases">
        <title>Evolutionary Origins and Diversification of the Mycorrhizal Mutualists.</title>
        <authorList>
            <consortium name="DOE Joint Genome Institute"/>
            <consortium name="Mycorrhizal Genomics Consortium"/>
            <person name="Kohler A."/>
            <person name="Kuo A."/>
            <person name="Nagy L.G."/>
            <person name="Floudas D."/>
            <person name="Copeland A."/>
            <person name="Barry K.W."/>
            <person name="Cichocki N."/>
            <person name="Veneault-Fourrey C."/>
            <person name="LaButti K."/>
            <person name="Lindquist E.A."/>
            <person name="Lipzen A."/>
            <person name="Lundell T."/>
            <person name="Morin E."/>
            <person name="Murat C."/>
            <person name="Riley R."/>
            <person name="Ohm R."/>
            <person name="Sun H."/>
            <person name="Tunlid A."/>
            <person name="Henrissat B."/>
            <person name="Grigoriev I.V."/>
            <person name="Hibbett D.S."/>
            <person name="Martin F."/>
        </authorList>
    </citation>
    <scope>NUCLEOTIDE SEQUENCE [LARGE SCALE GENOMIC DNA]</scope>
    <source>
        <strain evidence="10">441</strain>
    </source>
</reference>
<evidence type="ECO:0000256" key="1">
    <source>
        <dbReference type="ARBA" id="ARBA00009928"/>
    </source>
</evidence>
<keyword evidence="5" id="KW-0470">Melanin biosynthesis</keyword>
<gene>
    <name evidence="9" type="ORF">PISMIDRAFT_670299</name>
</gene>
<dbReference type="EC" id="1.14.18.1" evidence="2"/>
<organism evidence="9 10">
    <name type="scientific">Pisolithus microcarpus 441</name>
    <dbReference type="NCBI Taxonomy" id="765257"/>
    <lineage>
        <taxon>Eukaryota</taxon>
        <taxon>Fungi</taxon>
        <taxon>Dikarya</taxon>
        <taxon>Basidiomycota</taxon>
        <taxon>Agaricomycotina</taxon>
        <taxon>Agaricomycetes</taxon>
        <taxon>Agaricomycetidae</taxon>
        <taxon>Boletales</taxon>
        <taxon>Sclerodermatineae</taxon>
        <taxon>Pisolithaceae</taxon>
        <taxon>Pisolithus</taxon>
    </lineage>
</organism>
<evidence type="ECO:0000256" key="4">
    <source>
        <dbReference type="ARBA" id="ARBA00023008"/>
    </source>
</evidence>
<dbReference type="Proteomes" id="UP000054018">
    <property type="component" value="Unassembled WGS sequence"/>
</dbReference>
<dbReference type="OrthoDB" id="6132182at2759"/>
<name>A0A0C9ZZ45_9AGAM</name>
<dbReference type="InterPro" id="IPR008922">
    <property type="entry name" value="Di-copper_centre_dom_sf"/>
</dbReference>
<sequence>MDPAIAYDNFSNETNESRMVEDYFNSGSLEALHGIIHGTVGGNGNMTDPDYAAFDPIFFFHHSNVDRLIALWEWCYPTYWMGNGYVYNGTSYSWTQQRGTFGQVYNEQLLPTGARGNLYPFRNEDGTYWSSEQTRFFDAKAYPKYYSYPEFQGVKVDQTATDAERATGRANIAKYYGFNPQQAATQVDTEAWSHLPVPAPKDAGLPETFQGIQNYRIFVVLVQLPEHAFNSSYHFELHKTNGNQTELIGTTTVFARPDYSPCSACALRREMSSIVRGVITLPPSLVNDIIVNNGTSGGNATIETTTEAIAQSLSGKLLDASRSIVATAQGGTKAPTVPSDQVSPPQILPTGVTLFTAAVAEKSDDKTYPVQLYDWQKHNELFTSGWKHEVKQAS</sequence>
<comment type="catalytic activity">
    <reaction evidence="7">
        <text>L-tyrosine + O2 = L-dopaquinone + H2O</text>
        <dbReference type="Rhea" id="RHEA:18117"/>
        <dbReference type="ChEBI" id="CHEBI:15377"/>
        <dbReference type="ChEBI" id="CHEBI:15379"/>
        <dbReference type="ChEBI" id="CHEBI:57924"/>
        <dbReference type="ChEBI" id="CHEBI:58315"/>
        <dbReference type="EC" id="1.14.18.1"/>
    </reaction>
</comment>
<evidence type="ECO:0000256" key="7">
    <source>
        <dbReference type="ARBA" id="ARBA00048881"/>
    </source>
</evidence>
<dbReference type="Pfam" id="PF00264">
    <property type="entry name" value="Tyrosinase"/>
    <property type="match status" value="1"/>
</dbReference>
<dbReference type="GO" id="GO:0046872">
    <property type="term" value="F:metal ion binding"/>
    <property type="evidence" value="ECO:0007669"/>
    <property type="project" value="UniProtKB-KW"/>
</dbReference>
<keyword evidence="3" id="KW-0479">Metal-binding</keyword>
<comment type="similarity">
    <text evidence="1">Belongs to the tyrosinase family.</text>
</comment>
<keyword evidence="10" id="KW-1185">Reference proteome</keyword>
<evidence type="ECO:0000256" key="5">
    <source>
        <dbReference type="ARBA" id="ARBA00023101"/>
    </source>
</evidence>
<dbReference type="SUPFAM" id="SSF48056">
    <property type="entry name" value="Di-copper centre-containing domain"/>
    <property type="match status" value="1"/>
</dbReference>
<keyword evidence="4" id="KW-0186">Copper</keyword>
<dbReference type="InterPro" id="IPR002227">
    <property type="entry name" value="Tyrosinase_Cu-bd"/>
</dbReference>
<dbReference type="PROSITE" id="PS00498">
    <property type="entry name" value="TYROSINASE_2"/>
    <property type="match status" value="1"/>
</dbReference>
<proteinExistence type="inferred from homology"/>
<evidence type="ECO:0000313" key="9">
    <source>
        <dbReference type="EMBL" id="KIK31274.1"/>
    </source>
</evidence>
<protein>
    <recommendedName>
        <fullName evidence="2">tyrosinase</fullName>
        <ecNumber evidence="2">1.14.18.1</ecNumber>
    </recommendedName>
</protein>
<dbReference type="Gene3D" id="1.10.1280.10">
    <property type="entry name" value="Di-copper center containing domain from catechol oxidase"/>
    <property type="match status" value="1"/>
</dbReference>
<feature type="domain" description="Tyrosinase copper-binding" evidence="8">
    <location>
        <begin position="55"/>
        <end position="66"/>
    </location>
</feature>
<evidence type="ECO:0000256" key="2">
    <source>
        <dbReference type="ARBA" id="ARBA00011906"/>
    </source>
</evidence>
<reference evidence="9 10" key="1">
    <citation type="submission" date="2014-04" db="EMBL/GenBank/DDBJ databases">
        <authorList>
            <consortium name="DOE Joint Genome Institute"/>
            <person name="Kuo A."/>
            <person name="Kohler A."/>
            <person name="Costa M.D."/>
            <person name="Nagy L.G."/>
            <person name="Floudas D."/>
            <person name="Copeland A."/>
            <person name="Barry K.W."/>
            <person name="Cichocki N."/>
            <person name="Veneault-Fourrey C."/>
            <person name="LaButti K."/>
            <person name="Lindquist E.A."/>
            <person name="Lipzen A."/>
            <person name="Lundell T."/>
            <person name="Morin E."/>
            <person name="Murat C."/>
            <person name="Sun H."/>
            <person name="Tunlid A."/>
            <person name="Henrissat B."/>
            <person name="Grigoriev I.V."/>
            <person name="Hibbett D.S."/>
            <person name="Martin F."/>
            <person name="Nordberg H.P."/>
            <person name="Cantor M.N."/>
            <person name="Hua S.X."/>
        </authorList>
    </citation>
    <scope>NUCLEOTIDE SEQUENCE [LARGE SCALE GENOMIC DNA]</scope>
    <source>
        <strain evidence="9 10">441</strain>
    </source>
</reference>
<evidence type="ECO:0000256" key="3">
    <source>
        <dbReference type="ARBA" id="ARBA00022723"/>
    </source>
</evidence>
<dbReference type="GO" id="GO:0042438">
    <property type="term" value="P:melanin biosynthetic process"/>
    <property type="evidence" value="ECO:0007669"/>
    <property type="project" value="UniProtKB-KW"/>
</dbReference>
<evidence type="ECO:0000256" key="6">
    <source>
        <dbReference type="ARBA" id="ARBA00048233"/>
    </source>
</evidence>
<dbReference type="EMBL" id="KN833685">
    <property type="protein sequence ID" value="KIK31274.1"/>
    <property type="molecule type" value="Genomic_DNA"/>
</dbReference>
<dbReference type="InterPro" id="IPR050316">
    <property type="entry name" value="Tyrosinase/Hemocyanin"/>
</dbReference>
<dbReference type="GO" id="GO:0004503">
    <property type="term" value="F:tyrosinase activity"/>
    <property type="evidence" value="ECO:0007669"/>
    <property type="project" value="UniProtKB-EC"/>
</dbReference>
<accession>A0A0C9ZZ45</accession>
<dbReference type="PANTHER" id="PTHR11474:SF76">
    <property type="entry name" value="SHKT DOMAIN-CONTAINING PROTEIN"/>
    <property type="match status" value="1"/>
</dbReference>